<keyword evidence="2" id="KW-1185">Reference proteome</keyword>
<dbReference type="Proteomes" id="UP000031014">
    <property type="component" value="Unassembled WGS sequence"/>
</dbReference>
<reference evidence="1 2" key="1">
    <citation type="submission" date="2013-06" db="EMBL/GenBank/DDBJ databases">
        <title>Whole genome shotgun sequence of Bacillus selenatarsenatis SF-1.</title>
        <authorList>
            <person name="Kuroda M."/>
            <person name="Sei K."/>
            <person name="Yamashita M."/>
            <person name="Ike M."/>
        </authorList>
    </citation>
    <scope>NUCLEOTIDE SEQUENCE [LARGE SCALE GENOMIC DNA]</scope>
    <source>
        <strain evidence="1 2">SF-1</strain>
    </source>
</reference>
<gene>
    <name evidence="1" type="ORF">SAMD00020551_4972</name>
</gene>
<dbReference type="AlphaFoldDB" id="A0A0A8XCJ3"/>
<proteinExistence type="predicted"/>
<protein>
    <submittedName>
        <fullName evidence="1">Uncharacterized protein</fullName>
    </submittedName>
</protein>
<name>A0A0A8XCJ3_MESS1</name>
<evidence type="ECO:0000313" key="2">
    <source>
        <dbReference type="Proteomes" id="UP000031014"/>
    </source>
</evidence>
<evidence type="ECO:0000313" key="1">
    <source>
        <dbReference type="EMBL" id="GAM16742.1"/>
    </source>
</evidence>
<sequence length="41" mass="5024">MQDINDLKVLTDNLLVLYELKFFPVQFQITQLDHKKERLIY</sequence>
<organism evidence="1 2">
    <name type="scientific">Mesobacillus selenatarsenatis (strain DSM 18680 / JCM 14380 / FERM P-15431 / SF-1)</name>
    <dbReference type="NCBI Taxonomy" id="1321606"/>
    <lineage>
        <taxon>Bacteria</taxon>
        <taxon>Bacillati</taxon>
        <taxon>Bacillota</taxon>
        <taxon>Bacilli</taxon>
        <taxon>Bacillales</taxon>
        <taxon>Bacillaceae</taxon>
        <taxon>Mesobacillus</taxon>
    </lineage>
</organism>
<comment type="caution">
    <text evidence="1">The sequence shown here is derived from an EMBL/GenBank/DDBJ whole genome shotgun (WGS) entry which is preliminary data.</text>
</comment>
<accession>A0A0A8XCJ3</accession>
<dbReference type="EMBL" id="BASE01000138">
    <property type="protein sequence ID" value="GAM16742.1"/>
    <property type="molecule type" value="Genomic_DNA"/>
</dbReference>